<accession>A0A1I7S796</accession>
<dbReference type="eggNOG" id="ENOG502SFYV">
    <property type="taxonomic scope" value="Eukaryota"/>
</dbReference>
<gene>
    <name evidence="2" type="ORF">BXYJ_LOCUS1519</name>
</gene>
<name>A0A1I7S796_BURXY</name>
<dbReference type="Proteomes" id="UP000582659">
    <property type="component" value="Unassembled WGS sequence"/>
</dbReference>
<keyword evidence="1" id="KW-0812">Transmembrane</keyword>
<proteinExistence type="predicted"/>
<evidence type="ECO:0000313" key="5">
    <source>
        <dbReference type="Proteomes" id="UP000659654"/>
    </source>
</evidence>
<dbReference type="EMBL" id="CAJFDI010000001">
    <property type="protein sequence ID" value="CAD5209605.1"/>
    <property type="molecule type" value="Genomic_DNA"/>
</dbReference>
<evidence type="ECO:0000313" key="4">
    <source>
        <dbReference type="Proteomes" id="UP000095284"/>
    </source>
</evidence>
<keyword evidence="1" id="KW-0472">Membrane</keyword>
<keyword evidence="1" id="KW-1133">Transmembrane helix</keyword>
<organism evidence="4 6">
    <name type="scientific">Bursaphelenchus xylophilus</name>
    <name type="common">Pinewood nematode worm</name>
    <name type="synonym">Aphelenchoides xylophilus</name>
    <dbReference type="NCBI Taxonomy" id="6326"/>
    <lineage>
        <taxon>Eukaryota</taxon>
        <taxon>Metazoa</taxon>
        <taxon>Ecdysozoa</taxon>
        <taxon>Nematoda</taxon>
        <taxon>Chromadorea</taxon>
        <taxon>Rhabditida</taxon>
        <taxon>Tylenchina</taxon>
        <taxon>Tylenchomorpha</taxon>
        <taxon>Aphelenchoidea</taxon>
        <taxon>Aphelenchoididae</taxon>
        <taxon>Bursaphelenchus</taxon>
    </lineage>
</organism>
<evidence type="ECO:0000313" key="6">
    <source>
        <dbReference type="WBParaSite" id="BXY_0888500.1"/>
    </source>
</evidence>
<dbReference type="OrthoDB" id="5826678at2759"/>
<keyword evidence="5" id="KW-1185">Reference proteome</keyword>
<evidence type="ECO:0000313" key="2">
    <source>
        <dbReference type="EMBL" id="CAD5209605.1"/>
    </source>
</evidence>
<dbReference type="EMBL" id="CAJFCV020000001">
    <property type="protein sequence ID" value="CAG9084800.1"/>
    <property type="molecule type" value="Genomic_DNA"/>
</dbReference>
<dbReference type="Proteomes" id="UP000659654">
    <property type="component" value="Unassembled WGS sequence"/>
</dbReference>
<dbReference type="Proteomes" id="UP000095284">
    <property type="component" value="Unplaced"/>
</dbReference>
<evidence type="ECO:0000313" key="3">
    <source>
        <dbReference type="EMBL" id="CAG9084800.1"/>
    </source>
</evidence>
<dbReference type="WBParaSite" id="BXY_0888500.1">
    <property type="protein sequence ID" value="BXY_0888500.1"/>
    <property type="gene ID" value="BXY_0888500"/>
</dbReference>
<sequence>MTYRKRRASKCFKCFFREAGSRRGGLRAREKANVTFGVQRACEERPAPSLATRWSITYENGRNKTDSETLVLRHQRQMDKMLASFSRVYPRLVIRAYSTATPSAQGRVGVLFGQNPNGFLRYERDVSRDPKSKKPQKQGDTPARFMLRRLGHAYEVYPLIGLVTLWFSVFLYMVWFSFDKVEIWLDRSKKTAPWDWERIRNNYWKLNTVIFDLKGVTHRRLEIMEKLQDEMMEAAKKRGTRQ</sequence>
<evidence type="ECO:0000256" key="1">
    <source>
        <dbReference type="SAM" id="Phobius"/>
    </source>
</evidence>
<dbReference type="AlphaFoldDB" id="A0A1I7S796"/>
<feature type="transmembrane region" description="Helical" evidence="1">
    <location>
        <begin position="156"/>
        <end position="178"/>
    </location>
</feature>
<reference evidence="6" key="1">
    <citation type="submission" date="2016-11" db="UniProtKB">
        <authorList>
            <consortium name="WormBaseParasite"/>
        </authorList>
    </citation>
    <scope>IDENTIFICATION</scope>
</reference>
<protein>
    <submittedName>
        <fullName evidence="2">(pine wood nematode) hypothetical protein</fullName>
    </submittedName>
</protein>
<reference evidence="3" key="2">
    <citation type="submission" date="2020-08" db="EMBL/GenBank/DDBJ databases">
        <authorList>
            <person name="Kikuchi T."/>
        </authorList>
    </citation>
    <scope>NUCLEOTIDE SEQUENCE</scope>
    <source>
        <strain evidence="2">Ka4C1</strain>
    </source>
</reference>